<accession>A0ABX3HD79</accession>
<evidence type="ECO:0008006" key="3">
    <source>
        <dbReference type="Google" id="ProtNLM"/>
    </source>
</evidence>
<evidence type="ECO:0000313" key="2">
    <source>
        <dbReference type="Proteomes" id="UP000187412"/>
    </source>
</evidence>
<gene>
    <name evidence="1" type="ORF">BSK56_11770</name>
</gene>
<keyword evidence="2" id="KW-1185">Reference proteome</keyword>
<comment type="caution">
    <text evidence="1">The sequence shown here is derived from an EMBL/GenBank/DDBJ whole genome shotgun (WGS) entry which is preliminary data.</text>
</comment>
<name>A0ABX3HD79_PAEBO</name>
<evidence type="ECO:0000313" key="1">
    <source>
        <dbReference type="EMBL" id="OMD48444.1"/>
    </source>
</evidence>
<proteinExistence type="predicted"/>
<dbReference type="RefSeq" id="WP_076110685.1">
    <property type="nucleotide sequence ID" value="NZ_MPTB01000012.1"/>
</dbReference>
<dbReference type="Proteomes" id="UP000187412">
    <property type="component" value="Unassembled WGS sequence"/>
</dbReference>
<organism evidence="1 2">
    <name type="scientific">Paenibacillus borealis</name>
    <dbReference type="NCBI Taxonomy" id="160799"/>
    <lineage>
        <taxon>Bacteria</taxon>
        <taxon>Bacillati</taxon>
        <taxon>Bacillota</taxon>
        <taxon>Bacilli</taxon>
        <taxon>Bacillales</taxon>
        <taxon>Paenibacillaceae</taxon>
        <taxon>Paenibacillus</taxon>
    </lineage>
</organism>
<protein>
    <recommendedName>
        <fullName evidence="3">Translation elongation factor EFTu/EF1A C-terminal domain-containing protein</fullName>
    </recommendedName>
</protein>
<reference evidence="1 2" key="1">
    <citation type="submission" date="2016-10" db="EMBL/GenBank/DDBJ databases">
        <title>Paenibacillus species isolates.</title>
        <authorList>
            <person name="Beno S.M."/>
        </authorList>
    </citation>
    <scope>NUCLEOTIDE SEQUENCE [LARGE SCALE GENOMIC DNA]</scope>
    <source>
        <strain evidence="1 2">FSL H7-0744</strain>
    </source>
</reference>
<sequence length="100" mass="11339">MLLLSATISYENVPFNISVRMRPSIDFGNGFSYSGIITPTDKIEMFTMNEWYTVNISMVTVDEMVFDSICDLVKKGCSFIMKVADKEVGKGKVIDFLYIQ</sequence>
<dbReference type="EMBL" id="MPTB01000012">
    <property type="protein sequence ID" value="OMD48444.1"/>
    <property type="molecule type" value="Genomic_DNA"/>
</dbReference>